<evidence type="ECO:0000313" key="2">
    <source>
        <dbReference type="EnsemblMetazoa" id="CJA40859.1"/>
    </source>
</evidence>
<name>A0A8R1ENT9_CAEJA</name>
<dbReference type="AlphaFoldDB" id="A0A8R1ENT9"/>
<dbReference type="Proteomes" id="UP000005237">
    <property type="component" value="Unassembled WGS sequence"/>
</dbReference>
<proteinExistence type="predicted"/>
<feature type="region of interest" description="Disordered" evidence="1">
    <location>
        <begin position="1"/>
        <end position="96"/>
    </location>
</feature>
<organism evidence="2 3">
    <name type="scientific">Caenorhabditis japonica</name>
    <dbReference type="NCBI Taxonomy" id="281687"/>
    <lineage>
        <taxon>Eukaryota</taxon>
        <taxon>Metazoa</taxon>
        <taxon>Ecdysozoa</taxon>
        <taxon>Nematoda</taxon>
        <taxon>Chromadorea</taxon>
        <taxon>Rhabditida</taxon>
        <taxon>Rhabditina</taxon>
        <taxon>Rhabditomorpha</taxon>
        <taxon>Rhabditoidea</taxon>
        <taxon>Rhabditidae</taxon>
        <taxon>Peloderinae</taxon>
        <taxon>Caenorhabditis</taxon>
    </lineage>
</organism>
<feature type="compositionally biased region" description="Low complexity" evidence="1">
    <location>
        <begin position="16"/>
        <end position="30"/>
    </location>
</feature>
<dbReference type="EnsemblMetazoa" id="CJA40859.1">
    <property type="protein sequence ID" value="CJA40859.1"/>
    <property type="gene ID" value="WBGene00216707"/>
</dbReference>
<reference evidence="2" key="2">
    <citation type="submission" date="2022-06" db="UniProtKB">
        <authorList>
            <consortium name="EnsemblMetazoa"/>
        </authorList>
    </citation>
    <scope>IDENTIFICATION</scope>
    <source>
        <strain evidence="2">DF5081</strain>
    </source>
</reference>
<reference evidence="3" key="1">
    <citation type="submission" date="2010-08" db="EMBL/GenBank/DDBJ databases">
        <authorList>
            <consortium name="Caenorhabditis japonica Sequencing Consortium"/>
            <person name="Wilson R.K."/>
        </authorList>
    </citation>
    <scope>NUCLEOTIDE SEQUENCE [LARGE SCALE GENOMIC DNA]</scope>
    <source>
        <strain evidence="3">DF5081</strain>
    </source>
</reference>
<sequence length="160" mass="17395">MGCCHSKKAPPRNVEPQRPSARSSRSSARHPVPPTPAPPPRPPPPQAQAPPPPKETQIKNASSNSKESIATTRPSSETDCSPPRKPVGVEAPPTRISPRPVYYQQAVVVEPIVLVPPPPPPPPIVMAPYPYYYDACIYDPYYSGYYGGYGYDGYDFAIAL</sequence>
<feature type="compositionally biased region" description="Polar residues" evidence="1">
    <location>
        <begin position="58"/>
        <end position="79"/>
    </location>
</feature>
<evidence type="ECO:0000313" key="3">
    <source>
        <dbReference type="Proteomes" id="UP000005237"/>
    </source>
</evidence>
<accession>A0A8R1ENT9</accession>
<evidence type="ECO:0000256" key="1">
    <source>
        <dbReference type="SAM" id="MobiDB-lite"/>
    </source>
</evidence>
<protein>
    <submittedName>
        <fullName evidence="2">Uncharacterized protein</fullName>
    </submittedName>
</protein>
<keyword evidence="3" id="KW-1185">Reference proteome</keyword>
<feature type="compositionally biased region" description="Pro residues" evidence="1">
    <location>
        <begin position="31"/>
        <end position="54"/>
    </location>
</feature>
<feature type="compositionally biased region" description="Basic residues" evidence="1">
    <location>
        <begin position="1"/>
        <end position="10"/>
    </location>
</feature>